<reference evidence="2" key="1">
    <citation type="submission" date="2013-10" db="EMBL/GenBank/DDBJ databases">
        <title>Genomic analysis of the causative agents of coccidiosis in chickens.</title>
        <authorList>
            <person name="Reid A.J."/>
            <person name="Blake D."/>
            <person name="Billington K."/>
            <person name="Browne H."/>
            <person name="Dunn M."/>
            <person name="Hung S."/>
            <person name="Kawahara F."/>
            <person name="Miranda-Saavedra D."/>
            <person name="Mourier T."/>
            <person name="Nagra H."/>
            <person name="Otto T.D."/>
            <person name="Rawlings N."/>
            <person name="Sanchez A."/>
            <person name="Sanders M."/>
            <person name="Subramaniam C."/>
            <person name="Tay Y."/>
            <person name="Dear P."/>
            <person name="Doerig C."/>
            <person name="Gruber A."/>
            <person name="Parkinson J."/>
            <person name="Shirley M."/>
            <person name="Wan K.L."/>
            <person name="Berriman M."/>
            <person name="Tomley F."/>
            <person name="Pain A."/>
        </authorList>
    </citation>
    <scope>NUCLEOTIDE SEQUENCE [LARGE SCALE GENOMIC DNA]</scope>
    <source>
        <strain evidence="2">Houghton</strain>
    </source>
</reference>
<dbReference type="GeneID" id="25477711"/>
<dbReference type="Proteomes" id="UP000030754">
    <property type="component" value="Unassembled WGS sequence"/>
</dbReference>
<sequence>MDPKKDSIRLSTYDELFSSPPRGGPPGSPGAPSGPPGAPLGAPGAPSGAPRSALKKFRSLKRKSLHAGKATELVAALQRQRVVIDERAIHFVAEARAGRRADARNSVFKLAQKYKVLPESERMQRIKQLYGKVRENEDSGDEEWDKAAARLPGKLDPQAFWKILHKEDSREHLLTEMEEINQETAGLGPAVVSQQQLTAAEQAKEIGLMLQQKEQQLQQQQQQQQQEGEEEKGEQEEEDSDESDVEFDDDDMNTLNSLQREFVGNNLFQWFKDIQKAYESGVKLVKVNRMGYKFIRIVTIKEMLLTIHQPHTHSQAKVDRQVAVHSIVSVSLGKDSKEFAALEELVKEKKEAAEFNPQGTVCCVVKLPKNRSLSLVFL</sequence>
<feature type="region of interest" description="Disordered" evidence="1">
    <location>
        <begin position="1"/>
        <end position="52"/>
    </location>
</feature>
<accession>U6N3N0</accession>
<dbReference type="VEuPathDB" id="ToxoDB:ENH_00075810"/>
<feature type="compositionally biased region" description="Low complexity" evidence="1">
    <location>
        <begin position="217"/>
        <end position="226"/>
    </location>
</feature>
<dbReference type="EMBL" id="HG725833">
    <property type="protein sequence ID" value="CDJ69919.1"/>
    <property type="molecule type" value="Genomic_DNA"/>
</dbReference>
<dbReference type="AlphaFoldDB" id="U6N3N0"/>
<reference evidence="2" key="2">
    <citation type="submission" date="2013-10" db="EMBL/GenBank/DDBJ databases">
        <authorList>
            <person name="Aslett M."/>
        </authorList>
    </citation>
    <scope>NUCLEOTIDE SEQUENCE [LARGE SCALE GENOMIC DNA]</scope>
    <source>
        <strain evidence="2">Houghton</strain>
    </source>
</reference>
<evidence type="ECO:0000313" key="3">
    <source>
        <dbReference type="Proteomes" id="UP000030754"/>
    </source>
</evidence>
<feature type="compositionally biased region" description="Pro residues" evidence="1">
    <location>
        <begin position="22"/>
        <end position="38"/>
    </location>
</feature>
<gene>
    <name evidence="2" type="ORF">ENH_00075810</name>
</gene>
<dbReference type="InterPro" id="IPR011993">
    <property type="entry name" value="PH-like_dom_sf"/>
</dbReference>
<feature type="compositionally biased region" description="Acidic residues" evidence="1">
    <location>
        <begin position="227"/>
        <end position="251"/>
    </location>
</feature>
<evidence type="ECO:0000256" key="1">
    <source>
        <dbReference type="SAM" id="MobiDB-lite"/>
    </source>
</evidence>
<feature type="region of interest" description="Disordered" evidence="1">
    <location>
        <begin position="217"/>
        <end position="251"/>
    </location>
</feature>
<feature type="compositionally biased region" description="Low complexity" evidence="1">
    <location>
        <begin position="39"/>
        <end position="52"/>
    </location>
</feature>
<dbReference type="OrthoDB" id="347386at2759"/>
<evidence type="ECO:0000313" key="2">
    <source>
        <dbReference type="EMBL" id="CDJ69919.1"/>
    </source>
</evidence>
<name>U6N3N0_9EIME</name>
<dbReference type="RefSeq" id="XP_013438385.1">
    <property type="nucleotide sequence ID" value="XM_013582931.1"/>
</dbReference>
<protein>
    <submittedName>
        <fullName evidence="2">Uncharacterized protein</fullName>
    </submittedName>
</protein>
<proteinExistence type="predicted"/>
<dbReference type="Gene3D" id="2.30.29.30">
    <property type="entry name" value="Pleckstrin-homology domain (PH domain)/Phosphotyrosine-binding domain (PTB)"/>
    <property type="match status" value="1"/>
</dbReference>
<organism evidence="2 3">
    <name type="scientific">Eimeria necatrix</name>
    <dbReference type="NCBI Taxonomy" id="51315"/>
    <lineage>
        <taxon>Eukaryota</taxon>
        <taxon>Sar</taxon>
        <taxon>Alveolata</taxon>
        <taxon>Apicomplexa</taxon>
        <taxon>Conoidasida</taxon>
        <taxon>Coccidia</taxon>
        <taxon>Eucoccidiorida</taxon>
        <taxon>Eimeriorina</taxon>
        <taxon>Eimeriidae</taxon>
        <taxon>Eimeria</taxon>
    </lineage>
</organism>
<keyword evidence="3" id="KW-1185">Reference proteome</keyword>